<sequence length="350" mass="40384">MENELYTSISNGDIQNSIMLSTKIIFLYETIDILENVFINICAYIGSFISLYDISKLTDIYSSLKKIIEDEKLVIKDIYVIISKMCIVCDIYNKHPSAKCGNMSIKVLKDKISAQFNNNDLKLSHNGIMRFDGVLPPHDHENYGLAIKIVAIIIKTIKSTDDISVDDGNTLVDIANKLRHIIDYILRTKYKFETKFYNSDNDNAWFLWGVFCILYKGDIFNDAFWLYNYEYKKKYRAKRVGILWSLPIISIYTHKSDISKGWNTKEAMVIAKIEEISIHLYNELRRKIINENPDKFEKKSKEPDDKYDGLKYILSYVPVISNGGSGGSYGGYSGSETTAKFKEEIRHISY</sequence>
<organism evidence="1">
    <name type="scientific">viral metagenome</name>
    <dbReference type="NCBI Taxonomy" id="1070528"/>
    <lineage>
        <taxon>unclassified sequences</taxon>
        <taxon>metagenomes</taxon>
        <taxon>organismal metagenomes</taxon>
    </lineage>
</organism>
<name>A0A6C0LHX4_9ZZZZ</name>
<proteinExistence type="predicted"/>
<reference evidence="1" key="1">
    <citation type="journal article" date="2020" name="Nature">
        <title>Giant virus diversity and host interactions through global metagenomics.</title>
        <authorList>
            <person name="Schulz F."/>
            <person name="Roux S."/>
            <person name="Paez-Espino D."/>
            <person name="Jungbluth S."/>
            <person name="Walsh D.A."/>
            <person name="Denef V.J."/>
            <person name="McMahon K.D."/>
            <person name="Konstantinidis K.T."/>
            <person name="Eloe-Fadrosh E.A."/>
            <person name="Kyrpides N.C."/>
            <person name="Woyke T."/>
        </authorList>
    </citation>
    <scope>NUCLEOTIDE SEQUENCE</scope>
    <source>
        <strain evidence="1">GVMAG-M-3300027804-47</strain>
    </source>
</reference>
<dbReference type="AlphaFoldDB" id="A0A6C0LHX4"/>
<dbReference type="EMBL" id="MN740481">
    <property type="protein sequence ID" value="QHU29144.1"/>
    <property type="molecule type" value="Genomic_DNA"/>
</dbReference>
<protein>
    <submittedName>
        <fullName evidence="1">Uncharacterized protein</fullName>
    </submittedName>
</protein>
<accession>A0A6C0LHX4</accession>
<evidence type="ECO:0000313" key="1">
    <source>
        <dbReference type="EMBL" id="QHU29144.1"/>
    </source>
</evidence>